<feature type="transmembrane region" description="Helical" evidence="1">
    <location>
        <begin position="331"/>
        <end position="349"/>
    </location>
</feature>
<protein>
    <submittedName>
        <fullName evidence="2">G protein-coupled receptor-related</fullName>
    </submittedName>
</protein>
<reference evidence="2" key="1">
    <citation type="submission" date="2022-10" db="EMBL/GenBank/DDBJ databases">
        <title>Novel sulphate-reducing endosymbionts in the free-living metamonad Anaeramoeba.</title>
        <authorList>
            <person name="Jerlstrom-Hultqvist J."/>
            <person name="Cepicka I."/>
            <person name="Gallot-Lavallee L."/>
            <person name="Salas-Leiva D."/>
            <person name="Curtis B.A."/>
            <person name="Zahonova K."/>
            <person name="Pipaliya S."/>
            <person name="Dacks J."/>
            <person name="Roger A.J."/>
        </authorList>
    </citation>
    <scope>NUCLEOTIDE SEQUENCE</scope>
    <source>
        <strain evidence="2">BMAN</strain>
    </source>
</reference>
<dbReference type="PANTHER" id="PTHR11319">
    <property type="entry name" value="G PROTEIN-COUPLED RECEPTOR-RELATED"/>
    <property type="match status" value="1"/>
</dbReference>
<proteinExistence type="predicted"/>
<dbReference type="SUPFAM" id="SSF58113">
    <property type="entry name" value="Apolipoprotein A-I"/>
    <property type="match status" value="1"/>
</dbReference>
<feature type="transmembrane region" description="Helical" evidence="1">
    <location>
        <begin position="250"/>
        <end position="270"/>
    </location>
</feature>
<keyword evidence="2" id="KW-0675">Receptor</keyword>
<feature type="transmembrane region" description="Helical" evidence="1">
    <location>
        <begin position="290"/>
        <end position="310"/>
    </location>
</feature>
<sequence>MNPQWPNNPNQWINPFQQGIQQGWNGAQQMVPQIGHGMQQGAQQIGHGINQMGAQMPTIPQMGQGINQGVQQMGQGINQGAQQMGQGINQGAQQMGQGINQGAQQMGQGINQGAQQANQVIQQGAQQVNQGAQQGVQAARQGVRAFSGDIRDALQRTGHGLQAVPQQVSNVAQKTSNVFQEITIPTSEISKLSITNFQDFFDSADFKGIQPNWDEVGEVYTKSIAAVGALIAAAGWAFDFVKFDLFRDFFQIIGLFFSGIAWPKGFGVVWGKITGAVSVDLSFIHITPLVWFWILWSICAILFILFRVRLRKDPAALLDGHEARTWTDRSRLELLWSTALITLLISLYLPMSRSALQVIVCYEPQQTSYDENSDDFKDSYKSEFEKKGGCWHAVHIVHIIFAALIMLVITIYFPILTLKLIQRNKPQPRLFDQEGQEKQYTDVEYRRDLDKDKCPYKFVYKGYERKWSGYKAIIMAIKLLLIVVVISFTSLLAQISVVLGIVFVFALISFLSAPFINRTDDKIDQSARVTTVVTVIFGLILAKKYSDSSAPSAYSIILNTLHAVNIFLMVLLTIASFKFCQKKWKNCTGRIDFSEKKFDYNLPKERKLRIWHPFWESLMSHQENLIPAYERLRKMKEIASYHGYEEYKAALIPPDEEIVHERVWVQKAIEGVDGFWDGMDENNELKSKTCFGKVWIDPFPFKCTIVYDDSGPAVIPDELFLPFCRRNREEDVLKKRKIRQKLRALNGETVFFEYVETHSKSKKGFEDENKKAAVKFTFKYGVLTVKANRDVDWAAGFNVTISYSDGVGDDDSGESFKGEKTTIGHAEIGIRDDFTYTPELQRLLKNPENKKLIQQNLPSFLDEAQAYRDGLVEERVQQETILSNGFWLFIFNNDRISRENLTIYLQEHESDEAISRIPEVHEEGLELSLLKTRLL</sequence>
<organism evidence="2 3">
    <name type="scientific">Anaeramoeba ignava</name>
    <name type="common">Anaerobic marine amoeba</name>
    <dbReference type="NCBI Taxonomy" id="1746090"/>
    <lineage>
        <taxon>Eukaryota</taxon>
        <taxon>Metamonada</taxon>
        <taxon>Anaeramoebidae</taxon>
        <taxon>Anaeramoeba</taxon>
    </lineage>
</organism>
<dbReference type="PANTHER" id="PTHR11319:SF35">
    <property type="entry name" value="OUTER MEMBRANE PROTEIN PMPC-RELATED"/>
    <property type="match status" value="1"/>
</dbReference>
<comment type="caution">
    <text evidence="2">The sequence shown here is derived from an EMBL/GenBank/DDBJ whole genome shotgun (WGS) entry which is preliminary data.</text>
</comment>
<feature type="transmembrane region" description="Helical" evidence="1">
    <location>
        <begin position="495"/>
        <end position="516"/>
    </location>
</feature>
<name>A0A9Q0LF46_ANAIG</name>
<dbReference type="Proteomes" id="UP001149090">
    <property type="component" value="Unassembled WGS sequence"/>
</dbReference>
<feature type="transmembrane region" description="Helical" evidence="1">
    <location>
        <begin position="552"/>
        <end position="575"/>
    </location>
</feature>
<feature type="transmembrane region" description="Helical" evidence="1">
    <location>
        <begin position="396"/>
        <end position="421"/>
    </location>
</feature>
<dbReference type="Gene3D" id="1.20.120.20">
    <property type="entry name" value="Apolipoprotein"/>
    <property type="match status" value="1"/>
</dbReference>
<dbReference type="OMA" id="DHEANPA"/>
<gene>
    <name evidence="2" type="ORF">M0811_01706</name>
</gene>
<evidence type="ECO:0000313" key="3">
    <source>
        <dbReference type="Proteomes" id="UP001149090"/>
    </source>
</evidence>
<keyword evidence="3" id="KW-1185">Reference proteome</keyword>
<accession>A0A9Q0LF46</accession>
<dbReference type="EMBL" id="JAPDFW010000092">
    <property type="protein sequence ID" value="KAJ5070725.1"/>
    <property type="molecule type" value="Genomic_DNA"/>
</dbReference>
<evidence type="ECO:0000313" key="2">
    <source>
        <dbReference type="EMBL" id="KAJ5070725.1"/>
    </source>
</evidence>
<keyword evidence="1" id="KW-0812">Transmembrane</keyword>
<dbReference type="OrthoDB" id="10261361at2759"/>
<keyword evidence="1" id="KW-0472">Membrane</keyword>
<dbReference type="AlphaFoldDB" id="A0A9Q0LF46"/>
<evidence type="ECO:0000256" key="1">
    <source>
        <dbReference type="SAM" id="Phobius"/>
    </source>
</evidence>
<keyword evidence="1" id="KW-1133">Transmembrane helix</keyword>
<feature type="transmembrane region" description="Helical" evidence="1">
    <location>
        <begin position="470"/>
        <end position="489"/>
    </location>
</feature>